<evidence type="ECO:0000256" key="3">
    <source>
        <dbReference type="ARBA" id="ARBA00022833"/>
    </source>
</evidence>
<accession>A0AAD6YDV5</accession>
<dbReference type="PROSITE" id="PS50865">
    <property type="entry name" value="ZF_MYND_2"/>
    <property type="match status" value="1"/>
</dbReference>
<keyword evidence="1" id="KW-0479">Metal-binding</keyword>
<dbReference type="InterPro" id="IPR002893">
    <property type="entry name" value="Znf_MYND"/>
</dbReference>
<dbReference type="Gene3D" id="6.10.140.2220">
    <property type="match status" value="1"/>
</dbReference>
<evidence type="ECO:0000256" key="1">
    <source>
        <dbReference type="ARBA" id="ARBA00022723"/>
    </source>
</evidence>
<reference evidence="7" key="1">
    <citation type="submission" date="2023-03" db="EMBL/GenBank/DDBJ databases">
        <title>Massive genome expansion in bonnet fungi (Mycena s.s.) driven by repeated elements and novel gene families across ecological guilds.</title>
        <authorList>
            <consortium name="Lawrence Berkeley National Laboratory"/>
            <person name="Harder C.B."/>
            <person name="Miyauchi S."/>
            <person name="Viragh M."/>
            <person name="Kuo A."/>
            <person name="Thoen E."/>
            <person name="Andreopoulos B."/>
            <person name="Lu D."/>
            <person name="Skrede I."/>
            <person name="Drula E."/>
            <person name="Henrissat B."/>
            <person name="Morin E."/>
            <person name="Kohler A."/>
            <person name="Barry K."/>
            <person name="LaButti K."/>
            <person name="Morin E."/>
            <person name="Salamov A."/>
            <person name="Lipzen A."/>
            <person name="Mereny Z."/>
            <person name="Hegedus B."/>
            <person name="Baldrian P."/>
            <person name="Stursova M."/>
            <person name="Weitz H."/>
            <person name="Taylor A."/>
            <person name="Grigoriev I.V."/>
            <person name="Nagy L.G."/>
            <person name="Martin F."/>
            <person name="Kauserud H."/>
        </authorList>
    </citation>
    <scope>NUCLEOTIDE SEQUENCE</scope>
    <source>
        <strain evidence="7">9144</strain>
    </source>
</reference>
<feature type="region of interest" description="Disordered" evidence="5">
    <location>
        <begin position="104"/>
        <end position="134"/>
    </location>
</feature>
<keyword evidence="2 4" id="KW-0863">Zinc-finger</keyword>
<evidence type="ECO:0000313" key="8">
    <source>
        <dbReference type="Proteomes" id="UP001219525"/>
    </source>
</evidence>
<dbReference type="SUPFAM" id="SSF144232">
    <property type="entry name" value="HIT/MYND zinc finger-like"/>
    <property type="match status" value="1"/>
</dbReference>
<dbReference type="EMBL" id="JARJCW010000035">
    <property type="protein sequence ID" value="KAJ7207952.1"/>
    <property type="molecule type" value="Genomic_DNA"/>
</dbReference>
<feature type="compositionally biased region" description="Low complexity" evidence="5">
    <location>
        <begin position="110"/>
        <end position="123"/>
    </location>
</feature>
<evidence type="ECO:0000259" key="6">
    <source>
        <dbReference type="PROSITE" id="PS50865"/>
    </source>
</evidence>
<sequence>MCNTVKVARHSQNSRWPTSMKDIMPHGGKVTTQAFLRWAVYAEDMAFTAFGVLGHMVKICGSLIIGDITANTGVGEIFVSTSSVVQPHDDSESYHDRLAVAQNSASVPHTPRLSSTLRRPLLPKYSPSSSQPEKRKWCRPFEFFDWAIVSSLARQILVDHPELQPQLTELHADIVVARRMIEDPLHTVHRVLADAKSRTRCHAQGCPQSLASTGTEFKRCSACRVVAYCGKACQTRAWKTGPHAHKHICAQIKALIAKGGGLDDRDVFVKKCREASVSADEALKVAKWDFNPGMTASKLEGRPVANIDSDGEAEFNEMFWQLNPDKHPQAAERWERMRSYWESDKVVRAAPTPTI</sequence>
<organism evidence="7 8">
    <name type="scientific">Mycena pura</name>
    <dbReference type="NCBI Taxonomy" id="153505"/>
    <lineage>
        <taxon>Eukaryota</taxon>
        <taxon>Fungi</taxon>
        <taxon>Dikarya</taxon>
        <taxon>Basidiomycota</taxon>
        <taxon>Agaricomycotina</taxon>
        <taxon>Agaricomycetes</taxon>
        <taxon>Agaricomycetidae</taxon>
        <taxon>Agaricales</taxon>
        <taxon>Marasmiineae</taxon>
        <taxon>Mycenaceae</taxon>
        <taxon>Mycena</taxon>
    </lineage>
</organism>
<comment type="caution">
    <text evidence="7">The sequence shown here is derived from an EMBL/GenBank/DDBJ whole genome shotgun (WGS) entry which is preliminary data.</text>
</comment>
<dbReference type="AlphaFoldDB" id="A0AAD6YDV5"/>
<dbReference type="Proteomes" id="UP001219525">
    <property type="component" value="Unassembled WGS sequence"/>
</dbReference>
<gene>
    <name evidence="7" type="ORF">GGX14DRAFT_634563</name>
</gene>
<proteinExistence type="predicted"/>
<protein>
    <recommendedName>
        <fullName evidence="6">MYND-type domain-containing protein</fullName>
    </recommendedName>
</protein>
<evidence type="ECO:0000313" key="7">
    <source>
        <dbReference type="EMBL" id="KAJ7207952.1"/>
    </source>
</evidence>
<dbReference type="GO" id="GO:0008270">
    <property type="term" value="F:zinc ion binding"/>
    <property type="evidence" value="ECO:0007669"/>
    <property type="project" value="UniProtKB-KW"/>
</dbReference>
<keyword evidence="8" id="KW-1185">Reference proteome</keyword>
<keyword evidence="3" id="KW-0862">Zinc</keyword>
<evidence type="ECO:0000256" key="5">
    <source>
        <dbReference type="SAM" id="MobiDB-lite"/>
    </source>
</evidence>
<evidence type="ECO:0000256" key="4">
    <source>
        <dbReference type="PROSITE-ProRule" id="PRU00134"/>
    </source>
</evidence>
<name>A0AAD6YDV5_9AGAR</name>
<evidence type="ECO:0000256" key="2">
    <source>
        <dbReference type="ARBA" id="ARBA00022771"/>
    </source>
</evidence>
<feature type="domain" description="MYND-type" evidence="6">
    <location>
        <begin position="203"/>
        <end position="249"/>
    </location>
</feature>
<dbReference type="Pfam" id="PF01753">
    <property type="entry name" value="zf-MYND"/>
    <property type="match status" value="1"/>
</dbReference>